<dbReference type="InterPro" id="IPR003591">
    <property type="entry name" value="Leu-rich_rpt_typical-subtyp"/>
</dbReference>
<dbReference type="Proteomes" id="UP001152320">
    <property type="component" value="Chromosome 1"/>
</dbReference>
<feature type="transmembrane region" description="Helical" evidence="3">
    <location>
        <begin position="1011"/>
        <end position="1030"/>
    </location>
</feature>
<dbReference type="InterPro" id="IPR001611">
    <property type="entry name" value="Leu-rich_rpt"/>
</dbReference>
<dbReference type="Gene3D" id="2.10.50.10">
    <property type="entry name" value="Tumor Necrosis Factor Receptor, subunit A, domain 2"/>
    <property type="match status" value="1"/>
</dbReference>
<dbReference type="PANTHER" id="PTHR24366">
    <property type="entry name" value="IG(IMMUNOGLOBULIN) AND LRR(LEUCINE RICH REPEAT) DOMAINS"/>
    <property type="match status" value="1"/>
</dbReference>
<dbReference type="SMART" id="SM00364">
    <property type="entry name" value="LRR_BAC"/>
    <property type="match status" value="20"/>
</dbReference>
<dbReference type="InterPro" id="IPR009030">
    <property type="entry name" value="Growth_fac_rcpt_cys_sf"/>
</dbReference>
<feature type="transmembrane region" description="Helical" evidence="3">
    <location>
        <begin position="2666"/>
        <end position="2689"/>
    </location>
</feature>
<dbReference type="EMBL" id="JAIZAY010000001">
    <property type="protein sequence ID" value="KAJ8048350.1"/>
    <property type="molecule type" value="Genomic_DNA"/>
</dbReference>
<dbReference type="Gene3D" id="3.80.10.10">
    <property type="entry name" value="Ribonuclease Inhibitor"/>
    <property type="match status" value="8"/>
</dbReference>
<feature type="transmembrane region" description="Helical" evidence="3">
    <location>
        <begin position="741"/>
        <end position="761"/>
    </location>
</feature>
<comment type="caution">
    <text evidence="4">The sequence shown here is derived from an EMBL/GenBank/DDBJ whole genome shotgun (WGS) entry which is preliminary data.</text>
</comment>
<dbReference type="SMART" id="SM00365">
    <property type="entry name" value="LRR_SD22"/>
    <property type="match status" value="10"/>
</dbReference>
<evidence type="ECO:0000256" key="1">
    <source>
        <dbReference type="ARBA" id="ARBA00022614"/>
    </source>
</evidence>
<feature type="transmembrane region" description="Helical" evidence="3">
    <location>
        <begin position="670"/>
        <end position="689"/>
    </location>
</feature>
<dbReference type="SUPFAM" id="SSF52058">
    <property type="entry name" value="L domain-like"/>
    <property type="match status" value="5"/>
</dbReference>
<dbReference type="PROSITE" id="PS51450">
    <property type="entry name" value="LRR"/>
    <property type="match status" value="10"/>
</dbReference>
<dbReference type="Pfam" id="PF13306">
    <property type="entry name" value="LRR_5"/>
    <property type="match status" value="3"/>
</dbReference>
<feature type="transmembrane region" description="Helical" evidence="3">
    <location>
        <begin position="2555"/>
        <end position="2575"/>
    </location>
</feature>
<keyword evidence="3" id="KW-0472">Membrane</keyword>
<feature type="transmembrane region" description="Helical" evidence="3">
    <location>
        <begin position="848"/>
        <end position="869"/>
    </location>
</feature>
<dbReference type="CDD" id="cd00185">
    <property type="entry name" value="TNFRSF"/>
    <property type="match status" value="1"/>
</dbReference>
<dbReference type="InterPro" id="IPR032675">
    <property type="entry name" value="LRR_dom_sf"/>
</dbReference>
<keyword evidence="1" id="KW-0433">Leucine-rich repeat</keyword>
<keyword evidence="3" id="KW-0812">Transmembrane</keyword>
<feature type="transmembrane region" description="Helical" evidence="3">
    <location>
        <begin position="2725"/>
        <end position="2746"/>
    </location>
</feature>
<name>A0A9Q1CPD4_HOLLE</name>
<dbReference type="FunFam" id="3.80.10.10:FF:001164">
    <property type="entry name" value="GH01279p"/>
    <property type="match status" value="4"/>
</dbReference>
<reference evidence="4" key="1">
    <citation type="submission" date="2021-10" db="EMBL/GenBank/DDBJ databases">
        <title>Tropical sea cucumber genome reveals ecological adaptation and Cuvierian tubules defense mechanism.</title>
        <authorList>
            <person name="Chen T."/>
        </authorList>
    </citation>
    <scope>NUCLEOTIDE SEQUENCE</scope>
    <source>
        <strain evidence="4">Nanhai2018</strain>
        <tissue evidence="4">Muscle</tissue>
    </source>
</reference>
<sequence length="2941" mass="333247">MLGKRFLDDNEISSIEEGALDSCKSLETFDLSHNKLEDTPELFLQNLAELKTIDLSKNNLSLLHEDAFATTTAYTVDLCCNQLQDLSDEIFSSTHALVSVDMCSNKLTMLPEDLFLKNINIQIMYLKRNKLQQVDEDLFKFNLNITTLQLDRNRLTHVPEILFESTLNLESIDVSNNRIEEIPSDLFSSTGKLSSLDFSLNKIGILSKTTVNGLTTVSSLSAAGNEIKNVSADIFSEVCLSNKLDISQNQLRAIPDGLFMSSKVTHQLRILFLQRNSIEYISLKAFAGLYFVQYILLYSNKIHTLSDGAFLDTSVKAVYLFGNSLSEIVGNPFDNRNITELHLYGNKIKTLSEETIFGLQTNTTDIYMDCGELSTTPWAPKHVNIKCVSPAFVPTINISLASVPTALRSQGFNCTINKRSFSQCEPCRPGTFGDGTIGCYPCPAGGFYQDAIGQAASVRKGMACKDCNIGTFVKDEGAISIRECLVCPEGTNQTTKAGFRACYCKENYTRTHRFGPCELCTEKGVNCVSQEYQSLLPGFYWNWTFEKANLTQYAQFAENLQEKSRFYNDHVNYSGQIPKVFKCERPANCLNNGNTTLQIIEGTCETGYRGWMCSKCKPGYYSVLNSCISCPGRVWMLIEPIAVIALCVLFYLVILWQYQHDKNETKNERSMMDVIVSRLKIVLGFYQVIGEFFTSLHDVNWTGILQVIGEAISTVELTVLRVLVRPQCYNSRLEINPKIEFIIGISLPFLIFIGAMSFFQAKRCYLLYKRRKGTQINTEPHLNKVKEKLFTLVLVLLFVSYPPICSVTFQLYPRACKTFCLDHNDEVCIKRLRSDYDIDCEELYLYHWLAYIATALYVVPLPIILLILLRKHCYIKHHAGVHTDGVMETVYESSSSENSPLLQRGTSERPTRTIPVWLLFLCENYKPQFWYWEIIELSRKVSQTLLITLLGWEHKLTVLITIGTSVLFLTMQARFWPMKDLFDQRLQMFSLTAIFINVLVAAMQVPESYEGTISIILVLLNIVVILIIAAPEACGKHGVCNCTKGHSGMDVDCKNINLKEVPTDIPLNTTVLDISHNKLEYLPQGISAATSLLDIINLSFNNLSSIPNDTFASTSDVQFLDLSYNKLQSIPAEAFLSTYHLAAIRASINHLETIPDNLFSSAAELYFVDFSSNNLSVLPDGLFSRNSKINNIQFDQNNLQEIPVDLFAAGKNLRTITVKRNAITTFPVDLFCRNPYLSHMRLSLNEIEEIPAGLFRKSYHLNNLDLSNNKIREISELWFNNTYNLRYVDLSSNNLYSIPANLFASTHELVSLTLSNNMLTELPDMLLRYTPKLKRLFLSKNHISELPGKLFAFTPQLTALYLSNNSIKTIPDPIFSKTPLLKDIDLFNNRISELAIDIFSSCPNLRFVDFSLNHVKKISRETFRGIKNVSTLSVSRNAIETIPMDIFSEILLSDKLDLSSNLLRTIPQGLFLARNASQELTILFLQKNMIEFIPRNAFAGLYRIKHLLLYSNSIHTLSDGAFSGTSAKAIYLFGNNLTAIIGNPFANENISEVYLACGDLTEVPWARKHLNIKCVSPAFVPTLKLPRNLLPRALRQQGFNCTINRKGSSECEPCRPGTFGDGISGCHSCPPVVLWQYKREKKERLIGRSVMDVIVSRLKIVLGFYQVVGGFFASMHGVNWTGALQLIGEAITYVELTILRIVVRPQCYDSQLEINPKLEFIIGVSLPLFITTIAVMYFYANVLVNGNIHQRPGSGNGRSRVLRWSNKHHTSTVKRCRNRHHGRDLSYNGLQDLPAVLFHKSERLSSIDISNNQLEYLPEGIFAATSLVEIINLSYNNLSSIPNDTFASTVNVQSLRLDANMLRDLPETLFSSSFKLKYIDFSSNNLSVLPDGLFSRNSKINTIKFHQNNLEEIPVGLFAAGEHLHTVDLSSNNLYSIPANLFASTRELVSLTLSNNKLTELPDILLRYTPKLERLFVNNNNIQEIPNQFLFSTPEITHIDFGRNNLSKMAPDLFRKTTKLEFVFLSINHISELPRKLFAFTPQLTSLHLANNSIKTIPDDTFSKTPLLKEIQLHGNLIKEIPDNLFYSTPHLYYLDFSLNQVKKISKETFRGIKNVSTLCVSRNAIELISGDIFSEILLSDKLDLSNNRLRTIPQGLFLSRNASQELNILFLQKNRIEFIPRNAFAGLYRIKHFYLFGNNLTDITGNPFANGNISQVHLYNNKIRMVSESAILGLKNGTDMYLACGELTEVPWARKHLSLICVSPAFVPTLKLPRTLLPTALRQQGFNCTINKKGSSKCEPCRPGTFGDGISGCHPCPPGGFYQDAIGQASFFPGGMECKNCNEGTFVKNGSGISIGQCLVCPEGTNQTMKAGFRACRCKQNYTRMDRFGPCELCLDEGLNCTHQEFKSLLPGYYWNWTFPSANIVEYVHFVENLQNESRFYDKAYVNYSGEIPKVHKCQRPDNCPNNGGGNLERVAGTCEDGYRGWLCSKCKTGHYSVLNSCIPCPHKVWLFIEPLGIIGLCVLFCSVVLWQYKREKKERLIGRSVMDVIVSRLKIVLGFYQVVGGFFASMHGVNWTGALQLIGEAITYVELTILRIVVRPQCYDSQLEINPKLEFIIGVSLPIFITTVAAMYFYASKWYFHYMKRKFPDHDSLQSHLFKLKTKVITVVLVLLFITYPPICSTVFQLYPRACKTFCLDRNNKYCMKRLRSDFDIDCEDLTLYNYSAYLATALYVVAFPAFLLFVLRRHTRRIERSHTNELLTAKITSSSVNENTHLMCDTSKRQTLPSWLHFLCENYKPKFWYWEIVELSRKVTQTLLVTLLGWEDKVTVLVTIGTSVLFLTLHARFWPMKDLFDQRLQMFSLTAIFINVLVAAMDVPESYDGAINIILVLLNVVVIVIMAAKAMVSFIRHVKKIKLIEESVRILCSAWLRFRRALRQHR</sequence>
<proteinExistence type="predicted"/>
<feature type="transmembrane region" description="Helical" evidence="3">
    <location>
        <begin position="2617"/>
        <end position="2637"/>
    </location>
</feature>
<gene>
    <name evidence="4" type="ORF">HOLleu_00626</name>
</gene>
<protein>
    <submittedName>
        <fullName evidence="4">Leucine-rich repeat-containing protein 15</fullName>
    </submittedName>
</protein>
<keyword evidence="5" id="KW-1185">Reference proteome</keyword>
<feature type="transmembrane region" description="Helical" evidence="3">
    <location>
        <begin position="2859"/>
        <end position="2878"/>
    </location>
</feature>
<dbReference type="Pfam" id="PF13855">
    <property type="entry name" value="LRR_8"/>
    <property type="match status" value="7"/>
</dbReference>
<feature type="transmembrane region" description="Helical" evidence="3">
    <location>
        <begin position="986"/>
        <end position="1005"/>
    </location>
</feature>
<dbReference type="PANTHER" id="PTHR24366:SF96">
    <property type="entry name" value="LEUCINE RICH REPEAT CONTAINING 53"/>
    <property type="match status" value="1"/>
</dbReference>
<dbReference type="OrthoDB" id="10027416at2759"/>
<dbReference type="SMART" id="SM00369">
    <property type="entry name" value="LRR_TYP"/>
    <property type="match status" value="43"/>
</dbReference>
<keyword evidence="2" id="KW-0677">Repeat</keyword>
<dbReference type="SUPFAM" id="SSF57184">
    <property type="entry name" value="Growth factor receptor domain"/>
    <property type="match status" value="1"/>
</dbReference>
<organism evidence="4 5">
    <name type="scientific">Holothuria leucospilota</name>
    <name type="common">Black long sea cucumber</name>
    <name type="synonym">Mertensiothuria leucospilota</name>
    <dbReference type="NCBI Taxonomy" id="206669"/>
    <lineage>
        <taxon>Eukaryota</taxon>
        <taxon>Metazoa</taxon>
        <taxon>Echinodermata</taxon>
        <taxon>Eleutherozoa</taxon>
        <taxon>Echinozoa</taxon>
        <taxon>Holothuroidea</taxon>
        <taxon>Aspidochirotacea</taxon>
        <taxon>Aspidochirotida</taxon>
        <taxon>Holothuriidae</taxon>
        <taxon>Holothuria</taxon>
    </lineage>
</organism>
<evidence type="ECO:0000256" key="3">
    <source>
        <dbReference type="SAM" id="Phobius"/>
    </source>
</evidence>
<keyword evidence="3" id="KW-1133">Transmembrane helix</keyword>
<evidence type="ECO:0000313" key="4">
    <source>
        <dbReference type="EMBL" id="KAJ8048350.1"/>
    </source>
</evidence>
<feature type="transmembrane region" description="Helical" evidence="3">
    <location>
        <begin position="634"/>
        <end position="658"/>
    </location>
</feature>
<feature type="transmembrane region" description="Helical" evidence="3">
    <location>
        <begin position="2510"/>
        <end position="2534"/>
    </location>
</feature>
<accession>A0A9Q1CPD4</accession>
<feature type="transmembrane region" description="Helical" evidence="3">
    <location>
        <begin position="2884"/>
        <end position="2907"/>
    </location>
</feature>
<dbReference type="InterPro" id="IPR026906">
    <property type="entry name" value="LRR_5"/>
</dbReference>
<evidence type="ECO:0000313" key="5">
    <source>
        <dbReference type="Proteomes" id="UP001152320"/>
    </source>
</evidence>
<feature type="transmembrane region" description="Helical" evidence="3">
    <location>
        <begin position="789"/>
        <end position="812"/>
    </location>
</feature>
<evidence type="ECO:0000256" key="2">
    <source>
        <dbReference type="ARBA" id="ARBA00022737"/>
    </source>
</evidence>
<dbReference type="SMART" id="SM01411">
    <property type="entry name" value="Ephrin_rec_like"/>
    <property type="match status" value="7"/>
</dbReference>